<dbReference type="InterPro" id="IPR006685">
    <property type="entry name" value="MscS_channel_2nd"/>
</dbReference>
<evidence type="ECO:0000313" key="12">
    <source>
        <dbReference type="Proteomes" id="UP000255423"/>
    </source>
</evidence>
<feature type="domain" description="Mechanosensitive ion channel MscS C-terminal" evidence="9">
    <location>
        <begin position="177"/>
        <end position="257"/>
    </location>
</feature>
<dbReference type="Gene3D" id="1.10.287.1260">
    <property type="match status" value="1"/>
</dbReference>
<dbReference type="GO" id="GO:0008381">
    <property type="term" value="F:mechanosensitive monoatomic ion channel activity"/>
    <property type="evidence" value="ECO:0007669"/>
    <property type="project" value="InterPro"/>
</dbReference>
<feature type="transmembrane region" description="Helical" evidence="7">
    <location>
        <begin position="57"/>
        <end position="77"/>
    </location>
</feature>
<gene>
    <name evidence="11" type="ORF">SAMN05661053_0673</name>
</gene>
<feature type="transmembrane region" description="Helical" evidence="7">
    <location>
        <begin position="24"/>
        <end position="45"/>
    </location>
</feature>
<name>A0A380RVV6_FIBSU</name>
<evidence type="ECO:0000256" key="4">
    <source>
        <dbReference type="ARBA" id="ARBA00022692"/>
    </source>
</evidence>
<dbReference type="Gene3D" id="2.30.30.60">
    <property type="match status" value="1"/>
</dbReference>
<evidence type="ECO:0000256" key="5">
    <source>
        <dbReference type="ARBA" id="ARBA00022989"/>
    </source>
</evidence>
<evidence type="ECO:0000256" key="7">
    <source>
        <dbReference type="SAM" id="Phobius"/>
    </source>
</evidence>
<proteinExistence type="inferred from homology"/>
<evidence type="ECO:0000256" key="1">
    <source>
        <dbReference type="ARBA" id="ARBA00004651"/>
    </source>
</evidence>
<comment type="similarity">
    <text evidence="2">Belongs to the MscS (TC 1.A.23) family.</text>
</comment>
<comment type="subcellular location">
    <subcellularLocation>
        <location evidence="1">Cell membrane</location>
        <topology evidence="1">Multi-pass membrane protein</topology>
    </subcellularLocation>
</comment>
<sequence length="269" mass="29458">MKEYEAFLKNLGVTNAIAQDIVEIATVLIVIAIILAIIKFILSFAIKKGADESVKPLLYSLFSYALYIVGLLMILHILGVNTAGIVTVIGAASLAIGLALKDTLGNIASGILLLFLHPFRASDYIECGSLKGKIVGVGLFNTTLISLDGLYVSAPNSMLWGAPIVNFSRNPSRRLDLAFGIDYADSAEKAMNEMKQLVNADPEVLKNPEPSFFVSSLDDSSVAVNLRIWVKTANYWDMRCKYMKAVKERFDEVGISIPFPQRVVHIVKE</sequence>
<dbReference type="InterPro" id="IPR010920">
    <property type="entry name" value="LSM_dom_sf"/>
</dbReference>
<keyword evidence="5 7" id="KW-1133">Transmembrane helix</keyword>
<dbReference type="Pfam" id="PF00924">
    <property type="entry name" value="MS_channel_2nd"/>
    <property type="match status" value="1"/>
</dbReference>
<dbReference type="Pfam" id="PF21088">
    <property type="entry name" value="MS_channel_1st"/>
    <property type="match status" value="1"/>
</dbReference>
<evidence type="ECO:0000256" key="6">
    <source>
        <dbReference type="ARBA" id="ARBA00023136"/>
    </source>
</evidence>
<dbReference type="Pfam" id="PF21082">
    <property type="entry name" value="MS_channel_3rd"/>
    <property type="match status" value="1"/>
</dbReference>
<evidence type="ECO:0000256" key="3">
    <source>
        <dbReference type="ARBA" id="ARBA00022475"/>
    </source>
</evidence>
<dbReference type="Gene3D" id="3.30.70.100">
    <property type="match status" value="1"/>
</dbReference>
<dbReference type="GO" id="GO:0005886">
    <property type="term" value="C:plasma membrane"/>
    <property type="evidence" value="ECO:0007669"/>
    <property type="project" value="UniProtKB-SubCell"/>
</dbReference>
<dbReference type="InterPro" id="IPR023408">
    <property type="entry name" value="MscS_beta-dom_sf"/>
</dbReference>
<keyword evidence="4 7" id="KW-0812">Transmembrane</keyword>
<dbReference type="SUPFAM" id="SSF50182">
    <property type="entry name" value="Sm-like ribonucleoproteins"/>
    <property type="match status" value="1"/>
</dbReference>
<feature type="domain" description="Mechanosensitive ion channel MscS" evidence="8">
    <location>
        <begin position="102"/>
        <end position="169"/>
    </location>
</feature>
<evidence type="ECO:0000259" key="9">
    <source>
        <dbReference type="Pfam" id="PF21082"/>
    </source>
</evidence>
<organism evidence="11 12">
    <name type="scientific">Fibrobacter succinogenes</name>
    <name type="common">Bacteroides succinogenes</name>
    <dbReference type="NCBI Taxonomy" id="833"/>
    <lineage>
        <taxon>Bacteria</taxon>
        <taxon>Pseudomonadati</taxon>
        <taxon>Fibrobacterota</taxon>
        <taxon>Fibrobacteria</taxon>
        <taxon>Fibrobacterales</taxon>
        <taxon>Fibrobacteraceae</taxon>
        <taxon>Fibrobacter</taxon>
    </lineage>
</organism>
<dbReference type="InterPro" id="IPR011014">
    <property type="entry name" value="MscS_channel_TM-2"/>
</dbReference>
<evidence type="ECO:0000256" key="2">
    <source>
        <dbReference type="ARBA" id="ARBA00008017"/>
    </source>
</evidence>
<dbReference type="SUPFAM" id="SSF82689">
    <property type="entry name" value="Mechanosensitive channel protein MscS (YggB), C-terminal domain"/>
    <property type="match status" value="1"/>
</dbReference>
<dbReference type="Proteomes" id="UP000255423">
    <property type="component" value="Unassembled WGS sequence"/>
</dbReference>
<feature type="transmembrane region" description="Helical" evidence="7">
    <location>
        <begin position="83"/>
        <end position="100"/>
    </location>
</feature>
<dbReference type="PANTHER" id="PTHR30221">
    <property type="entry name" value="SMALL-CONDUCTANCE MECHANOSENSITIVE CHANNEL"/>
    <property type="match status" value="1"/>
</dbReference>
<evidence type="ECO:0000259" key="8">
    <source>
        <dbReference type="Pfam" id="PF00924"/>
    </source>
</evidence>
<evidence type="ECO:0000313" key="11">
    <source>
        <dbReference type="EMBL" id="SUQ19441.1"/>
    </source>
</evidence>
<dbReference type="InterPro" id="IPR049278">
    <property type="entry name" value="MS_channel_C"/>
</dbReference>
<dbReference type="InterPro" id="IPR045275">
    <property type="entry name" value="MscS_archaea/bacteria_type"/>
</dbReference>
<accession>A0A380RVV6</accession>
<dbReference type="InterPro" id="IPR049142">
    <property type="entry name" value="MS_channel_1st"/>
</dbReference>
<dbReference type="PANTHER" id="PTHR30221:SF1">
    <property type="entry name" value="SMALL-CONDUCTANCE MECHANOSENSITIVE CHANNEL"/>
    <property type="match status" value="1"/>
</dbReference>
<feature type="domain" description="Mechanosensitive ion channel transmembrane helices 2/3" evidence="10">
    <location>
        <begin position="61"/>
        <end position="101"/>
    </location>
</feature>
<dbReference type="EMBL" id="UHJL01000001">
    <property type="protein sequence ID" value="SUQ19441.1"/>
    <property type="molecule type" value="Genomic_DNA"/>
</dbReference>
<evidence type="ECO:0000259" key="10">
    <source>
        <dbReference type="Pfam" id="PF21088"/>
    </source>
</evidence>
<keyword evidence="6 7" id="KW-0472">Membrane</keyword>
<keyword evidence="3" id="KW-1003">Cell membrane</keyword>
<protein>
    <submittedName>
        <fullName evidence="11">Small conductance mechanosensitive channel</fullName>
    </submittedName>
</protein>
<reference evidence="11 12" key="1">
    <citation type="submission" date="2017-08" db="EMBL/GenBank/DDBJ databases">
        <authorList>
            <person name="de Groot N.N."/>
        </authorList>
    </citation>
    <scope>NUCLEOTIDE SEQUENCE [LARGE SCALE GENOMIC DNA]</scope>
    <source>
        <strain evidence="11 12">HM2</strain>
    </source>
</reference>
<dbReference type="InterPro" id="IPR011066">
    <property type="entry name" value="MscS_channel_C_sf"/>
</dbReference>
<dbReference type="AlphaFoldDB" id="A0A380RVV6"/>
<dbReference type="RefSeq" id="WP_109572561.1">
    <property type="nucleotide sequence ID" value="NZ_UHJL01000001.1"/>
</dbReference>
<dbReference type="SUPFAM" id="SSF82861">
    <property type="entry name" value="Mechanosensitive channel protein MscS (YggB), transmembrane region"/>
    <property type="match status" value="1"/>
</dbReference>